<protein>
    <submittedName>
        <fullName evidence="1">Uncharacterized protein</fullName>
    </submittedName>
</protein>
<accession>A0ABZ0Z4R8</accession>
<reference evidence="1 2" key="1">
    <citation type="submission" date="2023-11" db="EMBL/GenBank/DDBJ databases">
        <authorList>
            <person name="Cook R."/>
            <person name="Crisci M."/>
            <person name="Pye H."/>
            <person name="Adriaenssens E."/>
            <person name="Santini J."/>
        </authorList>
    </citation>
    <scope>NUCLEOTIDE SEQUENCE [LARGE SCALE GENOMIC DNA]</scope>
    <source>
        <strain evidence="1">Lak_Megaphage_RVC_JS4_GC31</strain>
    </source>
</reference>
<evidence type="ECO:0000313" key="2">
    <source>
        <dbReference type="Proteomes" id="UP001349343"/>
    </source>
</evidence>
<proteinExistence type="predicted"/>
<organism evidence="1 2">
    <name type="scientific">phage Lak_Megaphage_RVC_JS4_GC31</name>
    <dbReference type="NCBI Taxonomy" id="3109228"/>
    <lineage>
        <taxon>Viruses</taxon>
        <taxon>Duplodnaviria</taxon>
        <taxon>Heunggongvirae</taxon>
        <taxon>Uroviricota</taxon>
        <taxon>Caudoviricetes</taxon>
        <taxon>Caudoviricetes code 15 clade</taxon>
    </lineage>
</organism>
<sequence>MVQIKTFRFNILSSCTDYNMHMKKQNAHDEYESLYTPDKIDKEINYFCKDKDVIDIKVNEIYRSITESSGTNKVMLQYTIIYNEENAE</sequence>
<keyword evidence="2" id="KW-1185">Reference proteome</keyword>
<dbReference type="Proteomes" id="UP001349343">
    <property type="component" value="Segment"/>
</dbReference>
<evidence type="ECO:0000313" key="1">
    <source>
        <dbReference type="EMBL" id="WQJ53008.1"/>
    </source>
</evidence>
<dbReference type="EMBL" id="OR769222">
    <property type="protein sequence ID" value="WQJ53008.1"/>
    <property type="molecule type" value="Genomic_DNA"/>
</dbReference>
<name>A0ABZ0Z4R8_9CAUD</name>